<dbReference type="AlphaFoldDB" id="A0A9P6NXQ6"/>
<dbReference type="SMART" id="SM00490">
    <property type="entry name" value="HELICc"/>
    <property type="match status" value="1"/>
</dbReference>
<feature type="compositionally biased region" description="Polar residues" evidence="6">
    <location>
        <begin position="206"/>
        <end position="223"/>
    </location>
</feature>
<evidence type="ECO:0000313" key="10">
    <source>
        <dbReference type="Proteomes" id="UP000886653"/>
    </source>
</evidence>
<dbReference type="InterPro" id="IPR027417">
    <property type="entry name" value="P-loop_NTPase"/>
</dbReference>
<feature type="region of interest" description="Disordered" evidence="6">
    <location>
        <begin position="1"/>
        <end position="31"/>
    </location>
</feature>
<evidence type="ECO:0000256" key="2">
    <source>
        <dbReference type="ARBA" id="ARBA00022801"/>
    </source>
</evidence>
<comment type="domain">
    <text evidence="5">The Q motif is unique to and characteristic of the DEAD box family of RNA helicases and controls ATP binding and hydrolysis.</text>
</comment>
<dbReference type="PROSITE" id="PS51194">
    <property type="entry name" value="HELICASE_CTER"/>
    <property type="match status" value="1"/>
</dbReference>
<feature type="domain" description="Helicase ATP-binding" evidence="7">
    <location>
        <begin position="402"/>
        <end position="647"/>
    </location>
</feature>
<name>A0A9P6NXQ6_9BASI</name>
<keyword evidence="2 5" id="KW-0378">Hydrolase</keyword>
<feature type="compositionally biased region" description="Basic and acidic residues" evidence="6">
    <location>
        <begin position="170"/>
        <end position="188"/>
    </location>
</feature>
<sequence length="876" mass="95965">MFSIHRFDPEAKESISSTQKVPAPSQAQDPLARLHARLKAKTTRQAEEAIKTAAPDSLKQPIAVNISTTSADPSNSGYLSKLEAIELGSAENAGRPAGNGDDDGSIPQSPIKPITRKHKARIELGLTGANAIPLPTFEGPKEKTASKRKYLKRKKLRAQARKKSASQADKSNKQEETESVAEHDEDSSVRSPSKPVEGDDPKLDSTSEAAQNPTPTTNLTSIDIQDGALSQMPSDPSRPAKRPKNLEKALERVSKKRRKLEHTASSIFNDADTVLEPEECPNMDEPTQPGALPRFPAPTRPSLPDPQLLARLAMGLTSAVDGTTAEDPSFLSVDNEAKLDLDTIPLRGKADISKEGFALSQSTINRLKELGLRHLLPVQIAVLSSVLGNLKSTNYTPASILHPLHHPPPDLCVSAPTGSGKTLSYIVPIVETLASRTVVRLRALIVLPTRDLVLQVKNTFETFAKGTGLKLAIVTGQHSFAQEQALLSGSRAYHSVPECKVDVVIATPGRLIDHINQTSGFSLANLCFLVLDEADQLLSKNQAWLYRILESKAKAPRKSVENSDFGSQSPEDDFGVKEYKKSCVPLPLLQKFLTSVECGHIPADWSPLLQSEDPCKLRPFQILLFSATLRRDPTKLAHLGLRQPLFIKVQRPSMEVPDNFSGYTLPLSLKQHLLVTTTQLKPLVLFHLIKTHEIKRALCFCKSVEGATRLVNLFQLMSKGWVEYMAKQAGVETTFLGTAALFSSDLKPVDRKKILTEFEAGQINLLICSDVIARGIDIPSVQHVINYDSPVDAKKYVHRVGRTARAGESGDAWSLVESQEAKHLKATLKASLGDDCLEKMKKVKLRRPEMEYLVPVYEAALGELGKMFGRPKFTVD</sequence>
<dbReference type="Pfam" id="PF00271">
    <property type="entry name" value="Helicase_C"/>
    <property type="match status" value="1"/>
</dbReference>
<dbReference type="EC" id="3.6.4.13" evidence="5"/>
<accession>A0A9P6NXQ6</accession>
<dbReference type="SMART" id="SM00487">
    <property type="entry name" value="DEXDc"/>
    <property type="match status" value="1"/>
</dbReference>
<dbReference type="GO" id="GO:0016787">
    <property type="term" value="F:hydrolase activity"/>
    <property type="evidence" value="ECO:0007669"/>
    <property type="project" value="UniProtKB-KW"/>
</dbReference>
<dbReference type="EMBL" id="MU167209">
    <property type="protein sequence ID" value="KAG0152089.1"/>
    <property type="molecule type" value="Genomic_DNA"/>
</dbReference>
<dbReference type="GO" id="GO:0005524">
    <property type="term" value="F:ATP binding"/>
    <property type="evidence" value="ECO:0007669"/>
    <property type="project" value="UniProtKB-UniRule"/>
</dbReference>
<comment type="catalytic activity">
    <reaction evidence="5">
        <text>ATP + H2O = ADP + phosphate + H(+)</text>
        <dbReference type="Rhea" id="RHEA:13065"/>
        <dbReference type="ChEBI" id="CHEBI:15377"/>
        <dbReference type="ChEBI" id="CHEBI:15378"/>
        <dbReference type="ChEBI" id="CHEBI:30616"/>
        <dbReference type="ChEBI" id="CHEBI:43474"/>
        <dbReference type="ChEBI" id="CHEBI:456216"/>
        <dbReference type="EC" id="3.6.4.13"/>
    </reaction>
</comment>
<keyword evidence="1 5" id="KW-0547">Nucleotide-binding</keyword>
<feature type="compositionally biased region" description="Basic residues" evidence="6">
    <location>
        <begin position="146"/>
        <end position="164"/>
    </location>
</feature>
<evidence type="ECO:0000256" key="1">
    <source>
        <dbReference type="ARBA" id="ARBA00022741"/>
    </source>
</evidence>
<evidence type="ECO:0000256" key="3">
    <source>
        <dbReference type="ARBA" id="ARBA00022840"/>
    </source>
</evidence>
<comment type="function">
    <text evidence="5">RNA helicase.</text>
</comment>
<dbReference type="SUPFAM" id="SSF52540">
    <property type="entry name" value="P-loop containing nucleoside triphosphate hydrolases"/>
    <property type="match status" value="1"/>
</dbReference>
<gene>
    <name evidence="9" type="ORF">CROQUDRAFT_70907</name>
</gene>
<evidence type="ECO:0000259" key="8">
    <source>
        <dbReference type="PROSITE" id="PS51194"/>
    </source>
</evidence>
<dbReference type="InterPro" id="IPR001650">
    <property type="entry name" value="Helicase_C-like"/>
</dbReference>
<keyword evidence="3 5" id="KW-0067">ATP-binding</keyword>
<comment type="caution">
    <text evidence="9">The sequence shown here is derived from an EMBL/GenBank/DDBJ whole genome shotgun (WGS) entry which is preliminary data.</text>
</comment>
<organism evidence="9 10">
    <name type="scientific">Cronartium quercuum f. sp. fusiforme G11</name>
    <dbReference type="NCBI Taxonomy" id="708437"/>
    <lineage>
        <taxon>Eukaryota</taxon>
        <taxon>Fungi</taxon>
        <taxon>Dikarya</taxon>
        <taxon>Basidiomycota</taxon>
        <taxon>Pucciniomycotina</taxon>
        <taxon>Pucciniomycetes</taxon>
        <taxon>Pucciniales</taxon>
        <taxon>Coleosporiaceae</taxon>
        <taxon>Cronartium</taxon>
    </lineage>
</organism>
<dbReference type="Proteomes" id="UP000886653">
    <property type="component" value="Unassembled WGS sequence"/>
</dbReference>
<feature type="compositionally biased region" description="Polar residues" evidence="6">
    <location>
        <begin position="14"/>
        <end position="28"/>
    </location>
</feature>
<feature type="compositionally biased region" description="Basic and acidic residues" evidence="6">
    <location>
        <begin position="244"/>
        <end position="253"/>
    </location>
</feature>
<dbReference type="PANTHER" id="PTHR24031">
    <property type="entry name" value="RNA HELICASE"/>
    <property type="match status" value="1"/>
</dbReference>
<keyword evidence="5" id="KW-0347">Helicase</keyword>
<feature type="compositionally biased region" description="Basic and acidic residues" evidence="6">
    <location>
        <begin position="1"/>
        <end position="13"/>
    </location>
</feature>
<protein>
    <recommendedName>
        <fullName evidence="5">ATP-dependent RNA helicase</fullName>
        <ecNumber evidence="5">3.6.4.13</ecNumber>
    </recommendedName>
</protein>
<dbReference type="CDD" id="cd17956">
    <property type="entry name" value="DEADc_DDX51"/>
    <property type="match status" value="1"/>
</dbReference>
<reference evidence="9" key="1">
    <citation type="submission" date="2013-11" db="EMBL/GenBank/DDBJ databases">
        <title>Genome sequence of the fusiform rust pathogen reveals effectors for host alternation and coevolution with pine.</title>
        <authorList>
            <consortium name="DOE Joint Genome Institute"/>
            <person name="Smith K."/>
            <person name="Pendleton A."/>
            <person name="Kubisiak T."/>
            <person name="Anderson C."/>
            <person name="Salamov A."/>
            <person name="Aerts A."/>
            <person name="Riley R."/>
            <person name="Clum A."/>
            <person name="Lindquist E."/>
            <person name="Ence D."/>
            <person name="Campbell M."/>
            <person name="Kronenberg Z."/>
            <person name="Feau N."/>
            <person name="Dhillon B."/>
            <person name="Hamelin R."/>
            <person name="Burleigh J."/>
            <person name="Smith J."/>
            <person name="Yandell M."/>
            <person name="Nelson C."/>
            <person name="Grigoriev I."/>
            <person name="Davis J."/>
        </authorList>
    </citation>
    <scope>NUCLEOTIDE SEQUENCE</scope>
    <source>
        <strain evidence="9">G11</strain>
    </source>
</reference>
<evidence type="ECO:0000256" key="5">
    <source>
        <dbReference type="RuleBase" id="RU365068"/>
    </source>
</evidence>
<feature type="region of interest" description="Disordered" evidence="6">
    <location>
        <begin position="89"/>
        <end position="263"/>
    </location>
</feature>
<dbReference type="OrthoDB" id="3370at2759"/>
<evidence type="ECO:0000256" key="4">
    <source>
        <dbReference type="ARBA" id="ARBA00022884"/>
    </source>
</evidence>
<evidence type="ECO:0000313" key="9">
    <source>
        <dbReference type="EMBL" id="KAG0152089.1"/>
    </source>
</evidence>
<keyword evidence="10" id="KW-1185">Reference proteome</keyword>
<dbReference type="CDD" id="cd18787">
    <property type="entry name" value="SF2_C_DEAD"/>
    <property type="match status" value="1"/>
</dbReference>
<proteinExistence type="inferred from homology"/>
<dbReference type="InterPro" id="IPR014001">
    <property type="entry name" value="Helicase_ATP-bd"/>
</dbReference>
<dbReference type="Pfam" id="PF00270">
    <property type="entry name" value="DEAD"/>
    <property type="match status" value="1"/>
</dbReference>
<comment type="similarity">
    <text evidence="5">Belongs to the DEAD box helicase family.</text>
</comment>
<feature type="compositionally biased region" description="Basic and acidic residues" evidence="6">
    <location>
        <begin position="196"/>
        <end position="205"/>
    </location>
</feature>
<evidence type="ECO:0000256" key="6">
    <source>
        <dbReference type="SAM" id="MobiDB-lite"/>
    </source>
</evidence>
<dbReference type="GO" id="GO:0003723">
    <property type="term" value="F:RNA binding"/>
    <property type="evidence" value="ECO:0007669"/>
    <property type="project" value="UniProtKB-UniRule"/>
</dbReference>
<dbReference type="InterPro" id="IPR011545">
    <property type="entry name" value="DEAD/DEAH_box_helicase_dom"/>
</dbReference>
<dbReference type="Gene3D" id="3.40.50.300">
    <property type="entry name" value="P-loop containing nucleotide triphosphate hydrolases"/>
    <property type="match status" value="2"/>
</dbReference>
<dbReference type="PROSITE" id="PS51192">
    <property type="entry name" value="HELICASE_ATP_BIND_1"/>
    <property type="match status" value="1"/>
</dbReference>
<keyword evidence="4 5" id="KW-0694">RNA-binding</keyword>
<dbReference type="GO" id="GO:0003724">
    <property type="term" value="F:RNA helicase activity"/>
    <property type="evidence" value="ECO:0007669"/>
    <property type="project" value="UniProtKB-EC"/>
</dbReference>
<feature type="domain" description="Helicase C-terminal" evidence="8">
    <location>
        <begin position="668"/>
        <end position="844"/>
    </location>
</feature>
<evidence type="ECO:0000259" key="7">
    <source>
        <dbReference type="PROSITE" id="PS51192"/>
    </source>
</evidence>